<gene>
    <name evidence="1" type="ORF">GJ744_008421</name>
</gene>
<dbReference type="EMBL" id="JAACFV010000046">
    <property type="protein sequence ID" value="KAF7509026.1"/>
    <property type="molecule type" value="Genomic_DNA"/>
</dbReference>
<evidence type="ECO:0000313" key="1">
    <source>
        <dbReference type="EMBL" id="KAF7509026.1"/>
    </source>
</evidence>
<evidence type="ECO:0000313" key="2">
    <source>
        <dbReference type="Proteomes" id="UP000606974"/>
    </source>
</evidence>
<accession>A0A8H7AL03</accession>
<protein>
    <submittedName>
        <fullName evidence="1">Uncharacterized protein</fullName>
    </submittedName>
</protein>
<organism evidence="1 2">
    <name type="scientific">Endocarpon pusillum</name>
    <dbReference type="NCBI Taxonomy" id="364733"/>
    <lineage>
        <taxon>Eukaryota</taxon>
        <taxon>Fungi</taxon>
        <taxon>Dikarya</taxon>
        <taxon>Ascomycota</taxon>
        <taxon>Pezizomycotina</taxon>
        <taxon>Eurotiomycetes</taxon>
        <taxon>Chaetothyriomycetidae</taxon>
        <taxon>Verrucariales</taxon>
        <taxon>Verrucariaceae</taxon>
        <taxon>Endocarpon</taxon>
    </lineage>
</organism>
<sequence length="106" mass="11869">MSVLCNSRMLPTIESVVLSIEFEDLVISKLPNNNFVQVLSRRTSGSTPNIKLPVQWSELAATDRRVFSCRCCGEVTQPGTIGWTINDDEKRYPAGRQQHRFGILGS</sequence>
<dbReference type="AlphaFoldDB" id="A0A8H7AL03"/>
<name>A0A8H7AL03_9EURO</name>
<keyword evidence="2" id="KW-1185">Reference proteome</keyword>
<dbReference type="Proteomes" id="UP000606974">
    <property type="component" value="Unassembled WGS sequence"/>
</dbReference>
<comment type="caution">
    <text evidence="1">The sequence shown here is derived from an EMBL/GenBank/DDBJ whole genome shotgun (WGS) entry which is preliminary data.</text>
</comment>
<proteinExistence type="predicted"/>
<reference evidence="1" key="1">
    <citation type="submission" date="2020-02" db="EMBL/GenBank/DDBJ databases">
        <authorList>
            <person name="Palmer J.M."/>
        </authorList>
    </citation>
    <scope>NUCLEOTIDE SEQUENCE</scope>
    <source>
        <strain evidence="1">EPUS1.4</strain>
        <tissue evidence="1">Thallus</tissue>
    </source>
</reference>